<proteinExistence type="predicted"/>
<dbReference type="SUPFAM" id="SSF46565">
    <property type="entry name" value="Chaperone J-domain"/>
    <property type="match status" value="1"/>
</dbReference>
<evidence type="ECO:0000256" key="6">
    <source>
        <dbReference type="SAM" id="MobiDB-lite"/>
    </source>
</evidence>
<protein>
    <recommendedName>
        <fullName evidence="7">J domain-containing protein</fullName>
    </recommendedName>
</protein>
<evidence type="ECO:0000313" key="8">
    <source>
        <dbReference type="EMBL" id="KAH0555929.1"/>
    </source>
</evidence>
<feature type="non-terminal residue" evidence="8">
    <location>
        <position position="275"/>
    </location>
</feature>
<comment type="subcellular location">
    <subcellularLocation>
        <location evidence="2">Cytoplasm</location>
    </subcellularLocation>
    <subcellularLocation>
        <location evidence="1">Nucleus</location>
    </subcellularLocation>
</comment>
<keyword evidence="9" id="KW-1185">Reference proteome</keyword>
<dbReference type="GO" id="GO:0003723">
    <property type="term" value="F:RNA binding"/>
    <property type="evidence" value="ECO:0007669"/>
    <property type="project" value="InterPro"/>
</dbReference>
<sequence>MADDNLKEHATSSHDFYALLEITPETPQPEIRRAYRKTALKYHPDKHPNNPSAIETFHLLQIAYDVLSDPTVKALYDNARAARAAKARRSQLLDGERRRMKEDLERREKAFSGGVKRKWDEEDAEEKLEREIRRLQEDGARRRKEMEEMLRREKQEEEKANLSPDEATAPGTETYAGGRGGTNVPEIDRSVKVRWSRESALGSTLTKDTLTSLFAKFGAIENAFLLRDKKLRVGEGRKKKLMATGVVEYRSIVSAHAAVEDAKKQPGNLWAAIES</sequence>
<dbReference type="Pfam" id="PF00076">
    <property type="entry name" value="RRM_1"/>
    <property type="match status" value="1"/>
</dbReference>
<keyword evidence="5" id="KW-0539">Nucleus</keyword>
<dbReference type="SUPFAM" id="SSF54928">
    <property type="entry name" value="RNA-binding domain, RBD"/>
    <property type="match status" value="1"/>
</dbReference>
<dbReference type="EMBL" id="JAGHQM010001296">
    <property type="protein sequence ID" value="KAH0555929.1"/>
    <property type="molecule type" value="Genomic_DNA"/>
</dbReference>
<evidence type="ECO:0000256" key="3">
    <source>
        <dbReference type="ARBA" id="ARBA00022490"/>
    </source>
</evidence>
<dbReference type="PROSITE" id="PS50076">
    <property type="entry name" value="DNAJ_2"/>
    <property type="match status" value="1"/>
</dbReference>
<evidence type="ECO:0000259" key="7">
    <source>
        <dbReference type="PROSITE" id="PS50076"/>
    </source>
</evidence>
<dbReference type="SMART" id="SM00271">
    <property type="entry name" value="DnaJ"/>
    <property type="match status" value="1"/>
</dbReference>
<gene>
    <name evidence="8" type="ORF">GP486_006125</name>
</gene>
<name>A0A9P8L7X4_9PEZI</name>
<feature type="region of interest" description="Disordered" evidence="6">
    <location>
        <begin position="142"/>
        <end position="183"/>
    </location>
</feature>
<dbReference type="InterPro" id="IPR000504">
    <property type="entry name" value="RRM_dom"/>
</dbReference>
<feature type="compositionally biased region" description="Basic and acidic residues" evidence="6">
    <location>
        <begin position="142"/>
        <end position="160"/>
    </location>
</feature>
<dbReference type="GO" id="GO:0005737">
    <property type="term" value="C:cytoplasm"/>
    <property type="evidence" value="ECO:0007669"/>
    <property type="project" value="UniProtKB-SubCell"/>
</dbReference>
<organism evidence="8 9">
    <name type="scientific">Trichoglossum hirsutum</name>
    <dbReference type="NCBI Taxonomy" id="265104"/>
    <lineage>
        <taxon>Eukaryota</taxon>
        <taxon>Fungi</taxon>
        <taxon>Dikarya</taxon>
        <taxon>Ascomycota</taxon>
        <taxon>Pezizomycotina</taxon>
        <taxon>Geoglossomycetes</taxon>
        <taxon>Geoglossales</taxon>
        <taxon>Geoglossaceae</taxon>
        <taxon>Trichoglossum</taxon>
    </lineage>
</organism>
<keyword evidence="3" id="KW-0963">Cytoplasm</keyword>
<evidence type="ECO:0000256" key="2">
    <source>
        <dbReference type="ARBA" id="ARBA00004496"/>
    </source>
</evidence>
<evidence type="ECO:0000256" key="4">
    <source>
        <dbReference type="ARBA" id="ARBA00023186"/>
    </source>
</evidence>
<dbReference type="Gene3D" id="3.30.70.330">
    <property type="match status" value="1"/>
</dbReference>
<dbReference type="InterPro" id="IPR012677">
    <property type="entry name" value="Nucleotide-bd_a/b_plait_sf"/>
</dbReference>
<dbReference type="Pfam" id="PF00226">
    <property type="entry name" value="DnaJ"/>
    <property type="match status" value="1"/>
</dbReference>
<dbReference type="InterPro" id="IPR035979">
    <property type="entry name" value="RBD_domain_sf"/>
</dbReference>
<feature type="domain" description="J" evidence="7">
    <location>
        <begin position="15"/>
        <end position="80"/>
    </location>
</feature>
<reference evidence="8" key="1">
    <citation type="submission" date="2021-03" db="EMBL/GenBank/DDBJ databases">
        <title>Comparative genomics and phylogenomic investigation of the class Geoglossomycetes provide insights into ecological specialization and systematics.</title>
        <authorList>
            <person name="Melie T."/>
            <person name="Pirro S."/>
            <person name="Miller A.N."/>
            <person name="Quandt A."/>
        </authorList>
    </citation>
    <scope>NUCLEOTIDE SEQUENCE</scope>
    <source>
        <strain evidence="8">CAQ_001_2017</strain>
    </source>
</reference>
<keyword evidence="4" id="KW-0143">Chaperone</keyword>
<dbReference type="PRINTS" id="PR00625">
    <property type="entry name" value="JDOMAIN"/>
</dbReference>
<dbReference type="GO" id="GO:0000390">
    <property type="term" value="P:spliceosomal complex disassembly"/>
    <property type="evidence" value="ECO:0007669"/>
    <property type="project" value="TreeGrafter"/>
</dbReference>
<accession>A0A9P8L7X4</accession>
<dbReference type="Proteomes" id="UP000750711">
    <property type="component" value="Unassembled WGS sequence"/>
</dbReference>
<evidence type="ECO:0000313" key="9">
    <source>
        <dbReference type="Proteomes" id="UP000750711"/>
    </source>
</evidence>
<comment type="caution">
    <text evidence="8">The sequence shown here is derived from an EMBL/GenBank/DDBJ whole genome shotgun (WGS) entry which is preliminary data.</text>
</comment>
<dbReference type="InterPro" id="IPR036869">
    <property type="entry name" value="J_dom_sf"/>
</dbReference>
<dbReference type="PANTHER" id="PTHR44313">
    <property type="entry name" value="DNAJ HOMOLOG SUBFAMILY C MEMBER 17"/>
    <property type="match status" value="1"/>
</dbReference>
<dbReference type="PROSITE" id="PS00636">
    <property type="entry name" value="DNAJ_1"/>
    <property type="match status" value="1"/>
</dbReference>
<dbReference type="Gene3D" id="1.10.287.110">
    <property type="entry name" value="DnaJ domain"/>
    <property type="match status" value="1"/>
</dbReference>
<dbReference type="GO" id="GO:0005681">
    <property type="term" value="C:spliceosomal complex"/>
    <property type="evidence" value="ECO:0007669"/>
    <property type="project" value="TreeGrafter"/>
</dbReference>
<evidence type="ECO:0000256" key="5">
    <source>
        <dbReference type="ARBA" id="ARBA00023242"/>
    </source>
</evidence>
<dbReference type="InterPro" id="IPR052094">
    <property type="entry name" value="Pre-mRNA-splicing_ERAD"/>
</dbReference>
<dbReference type="AlphaFoldDB" id="A0A9P8L7X4"/>
<dbReference type="InterPro" id="IPR001623">
    <property type="entry name" value="DnaJ_domain"/>
</dbReference>
<dbReference type="PANTHER" id="PTHR44313:SF1">
    <property type="entry name" value="DNAJ HOMOLOG SUBFAMILY C MEMBER 17"/>
    <property type="match status" value="1"/>
</dbReference>
<dbReference type="InterPro" id="IPR018253">
    <property type="entry name" value="DnaJ_domain_CS"/>
</dbReference>
<dbReference type="CDD" id="cd06257">
    <property type="entry name" value="DnaJ"/>
    <property type="match status" value="1"/>
</dbReference>
<evidence type="ECO:0000256" key="1">
    <source>
        <dbReference type="ARBA" id="ARBA00004123"/>
    </source>
</evidence>